<dbReference type="InterPro" id="IPR050357">
    <property type="entry name" value="Arrestin_domain-protein"/>
</dbReference>
<dbReference type="GO" id="GO:0005886">
    <property type="term" value="C:plasma membrane"/>
    <property type="evidence" value="ECO:0007669"/>
    <property type="project" value="TreeGrafter"/>
</dbReference>
<feature type="compositionally biased region" description="Low complexity" evidence="1">
    <location>
        <begin position="583"/>
        <end position="595"/>
    </location>
</feature>
<evidence type="ECO:0000256" key="1">
    <source>
        <dbReference type="SAM" id="MobiDB-lite"/>
    </source>
</evidence>
<sequence>MFTQHLQLALFDIKLRSSHKNLLLIKGNEFDVENVLLDGSVKLSLKEDIHIKKITLSLVGEFYYEYFLKETHDQQLDRLCVLKADWNNLLTNDEGQLVFGNYGDKTYPMYKMKKHGSGLERGSGQNSGASTPRPQYQRTKSTPVFSSQPGSSASKDKLKIIQIPKSGIDGTPYKNLKDSSKHSFLLPKGNYSLPFQIYLPANIAETIEGLPIGTLLYRLQCSIERGRFERSHLVSKHIRIVRTLHPQNLNLTDMIDVNNTWVGKLQYCVSMPRKAIAIGTTVPIHLTIVPIAKGLSLKAMNACIVEHYHIEVDNIRSPEFERLCGKQQLHFPDTSTLPYDKWVIKTHFKVPENLKQITQSCEIKSGMIVVKHRLRVAIQLKNKEGHTSELRANLPVFVYLSANLGHVIGRHYDVDNHHGTFQLDYKREDTLFHKRDVSAVTTPAVSDNEDNDDNENEDGGGESNGDAEDDDLDRELSAPPLYEKHQFDKIYDMNLPQTPLEQLRSQSGTPLGSAENSMANLGDYFDLPIRRESASMAGKSKNKHTPSKSVDFLHIPTYDEALDDDEDDDKYAADGFAPTYTDGSGSESASVKSGSATPIKIMNNPKANNSLSSFGFHFKSSSVPHSRSTSGIKLDKLDKSDKSSGSSTANGTRAGGAGGAGELGQSPKPLSGHRFFKKK</sequence>
<dbReference type="VEuPathDB" id="FungiDB:LELG_01553"/>
<dbReference type="GO" id="GO:0005829">
    <property type="term" value="C:cytosol"/>
    <property type="evidence" value="ECO:0007669"/>
    <property type="project" value="TreeGrafter"/>
</dbReference>
<proteinExistence type="predicted"/>
<feature type="region of interest" description="Disordered" evidence="1">
    <location>
        <begin position="113"/>
        <end position="156"/>
    </location>
</feature>
<evidence type="ECO:0000259" key="2">
    <source>
        <dbReference type="SMART" id="SM01017"/>
    </source>
</evidence>
<dbReference type="HOGENOM" id="CLU_018982_3_0_1"/>
<dbReference type="AlphaFoldDB" id="A5DW17"/>
<dbReference type="PANTHER" id="PTHR11188:SF17">
    <property type="entry name" value="FI21816P1"/>
    <property type="match status" value="1"/>
</dbReference>
<gene>
    <name evidence="3" type="ORF">LELG_01553</name>
</gene>
<feature type="compositionally biased region" description="Gly residues" evidence="1">
    <location>
        <begin position="653"/>
        <end position="662"/>
    </location>
</feature>
<dbReference type="EMBL" id="CH981525">
    <property type="protein sequence ID" value="EDK43375.1"/>
    <property type="molecule type" value="Genomic_DNA"/>
</dbReference>
<dbReference type="eggNOG" id="KOG3780">
    <property type="taxonomic scope" value="Eukaryota"/>
</dbReference>
<dbReference type="OrthoDB" id="2333384at2759"/>
<dbReference type="GO" id="GO:0070086">
    <property type="term" value="P:ubiquitin-dependent endocytosis"/>
    <property type="evidence" value="ECO:0007669"/>
    <property type="project" value="TreeGrafter"/>
</dbReference>
<evidence type="ECO:0000313" key="4">
    <source>
        <dbReference type="Proteomes" id="UP000001996"/>
    </source>
</evidence>
<dbReference type="KEGG" id="lel:PVL30_001523"/>
<dbReference type="GO" id="GO:0030674">
    <property type="term" value="F:protein-macromolecule adaptor activity"/>
    <property type="evidence" value="ECO:0007669"/>
    <property type="project" value="TreeGrafter"/>
</dbReference>
<reference evidence="3 4" key="1">
    <citation type="journal article" date="2009" name="Nature">
        <title>Evolution of pathogenicity and sexual reproduction in eight Candida genomes.</title>
        <authorList>
            <person name="Butler G."/>
            <person name="Rasmussen M.D."/>
            <person name="Lin M.F."/>
            <person name="Santos M.A."/>
            <person name="Sakthikumar S."/>
            <person name="Munro C.A."/>
            <person name="Rheinbay E."/>
            <person name="Grabherr M."/>
            <person name="Forche A."/>
            <person name="Reedy J.L."/>
            <person name="Agrafioti I."/>
            <person name="Arnaud M.B."/>
            <person name="Bates S."/>
            <person name="Brown A.J."/>
            <person name="Brunke S."/>
            <person name="Costanzo M.C."/>
            <person name="Fitzpatrick D.A."/>
            <person name="de Groot P.W."/>
            <person name="Harris D."/>
            <person name="Hoyer L.L."/>
            <person name="Hube B."/>
            <person name="Klis F.M."/>
            <person name="Kodira C."/>
            <person name="Lennard N."/>
            <person name="Logue M.E."/>
            <person name="Martin R."/>
            <person name="Neiman A.M."/>
            <person name="Nikolaou E."/>
            <person name="Quail M.A."/>
            <person name="Quinn J."/>
            <person name="Santos M.C."/>
            <person name="Schmitzberger F.F."/>
            <person name="Sherlock G."/>
            <person name="Shah P."/>
            <person name="Silverstein K.A."/>
            <person name="Skrzypek M.S."/>
            <person name="Soll D."/>
            <person name="Staggs R."/>
            <person name="Stansfield I."/>
            <person name="Stumpf M.P."/>
            <person name="Sudbery P.E."/>
            <person name="Srikantha T."/>
            <person name="Zeng Q."/>
            <person name="Berman J."/>
            <person name="Berriman M."/>
            <person name="Heitman J."/>
            <person name="Gow N.A."/>
            <person name="Lorenz M.C."/>
            <person name="Birren B.W."/>
            <person name="Kellis M."/>
            <person name="Cuomo C.A."/>
        </authorList>
    </citation>
    <scope>NUCLEOTIDE SEQUENCE [LARGE SCALE GENOMIC DNA]</scope>
    <source>
        <strain evidence="4">ATCC 11503 / BCRC 21390 / CBS 2605 / JCM 1781 / NBRC 1676 / NRRL YB-4239</strain>
    </source>
</reference>
<feature type="compositionally biased region" description="Low complexity" evidence="1">
    <location>
        <begin position="643"/>
        <end position="652"/>
    </location>
</feature>
<dbReference type="FunCoup" id="A5DW17">
    <property type="interactions" value="50"/>
</dbReference>
<dbReference type="InterPro" id="IPR011022">
    <property type="entry name" value="Arrestin_C-like"/>
</dbReference>
<dbReference type="SMART" id="SM01017">
    <property type="entry name" value="Arrestin_C"/>
    <property type="match status" value="1"/>
</dbReference>
<name>A5DW17_LODEL</name>
<dbReference type="Proteomes" id="UP000001996">
    <property type="component" value="Unassembled WGS sequence"/>
</dbReference>
<feature type="domain" description="Arrestin C-terminal-like" evidence="2">
    <location>
        <begin position="261"/>
        <end position="403"/>
    </location>
</feature>
<protein>
    <recommendedName>
        <fullName evidence="2">Arrestin C-terminal-like domain-containing protein</fullName>
    </recommendedName>
</protein>
<organism evidence="3 4">
    <name type="scientific">Lodderomyces elongisporus (strain ATCC 11503 / CBS 2605 / JCM 1781 / NBRC 1676 / NRRL YB-4239)</name>
    <name type="common">Yeast</name>
    <name type="synonym">Saccharomyces elongisporus</name>
    <dbReference type="NCBI Taxonomy" id="379508"/>
    <lineage>
        <taxon>Eukaryota</taxon>
        <taxon>Fungi</taxon>
        <taxon>Dikarya</taxon>
        <taxon>Ascomycota</taxon>
        <taxon>Saccharomycotina</taxon>
        <taxon>Pichiomycetes</taxon>
        <taxon>Debaryomycetaceae</taxon>
        <taxon>Candida/Lodderomyces clade</taxon>
        <taxon>Lodderomyces</taxon>
    </lineage>
</organism>
<dbReference type="GO" id="GO:0031625">
    <property type="term" value="F:ubiquitin protein ligase binding"/>
    <property type="evidence" value="ECO:0007669"/>
    <property type="project" value="TreeGrafter"/>
</dbReference>
<dbReference type="Gene3D" id="2.60.40.640">
    <property type="match status" value="1"/>
</dbReference>
<feature type="compositionally biased region" description="Polar residues" evidence="1">
    <location>
        <begin position="123"/>
        <end position="153"/>
    </location>
</feature>
<feature type="compositionally biased region" description="Acidic residues" evidence="1">
    <location>
        <begin position="447"/>
        <end position="473"/>
    </location>
</feature>
<feature type="compositionally biased region" description="Polar residues" evidence="1">
    <location>
        <begin position="605"/>
        <end position="629"/>
    </location>
</feature>
<accession>A5DW17</accession>
<dbReference type="InterPro" id="IPR014752">
    <property type="entry name" value="Arrestin-like_C"/>
</dbReference>
<dbReference type="PANTHER" id="PTHR11188">
    <property type="entry name" value="ARRESTIN DOMAIN CONTAINING PROTEIN"/>
    <property type="match status" value="1"/>
</dbReference>
<evidence type="ECO:0000313" key="3">
    <source>
        <dbReference type="EMBL" id="EDK43375.1"/>
    </source>
</evidence>
<feature type="compositionally biased region" description="Basic and acidic residues" evidence="1">
    <location>
        <begin position="633"/>
        <end position="642"/>
    </location>
</feature>
<dbReference type="Pfam" id="PF02752">
    <property type="entry name" value="Arrestin_C"/>
    <property type="match status" value="1"/>
</dbReference>
<dbReference type="OMA" id="KGNYNLP"/>
<dbReference type="GeneID" id="5234383"/>
<keyword evidence="4" id="KW-1185">Reference proteome</keyword>
<feature type="region of interest" description="Disordered" evidence="1">
    <location>
        <begin position="437"/>
        <end position="474"/>
    </location>
</feature>
<dbReference type="InParanoid" id="A5DW17"/>
<feature type="region of interest" description="Disordered" evidence="1">
    <location>
        <begin position="563"/>
        <end position="679"/>
    </location>
</feature>